<dbReference type="RefSeq" id="XP_021296096.1">
    <property type="nucleotide sequence ID" value="XM_021440421.1"/>
</dbReference>
<keyword evidence="2 4" id="KW-0479">Metal-binding</keyword>
<dbReference type="InterPro" id="IPR044861">
    <property type="entry name" value="IPNS-like_FE2OG_OXY"/>
</dbReference>
<reference evidence="7" key="1">
    <citation type="submission" date="2025-08" db="UniProtKB">
        <authorList>
            <consortium name="RefSeq"/>
        </authorList>
    </citation>
    <scope>IDENTIFICATION</scope>
    <source>
        <tissue evidence="7">Leaf</tissue>
    </source>
</reference>
<dbReference type="FunFam" id="2.60.120.330:FF:000079">
    <property type="entry name" value="Protein SRG1"/>
    <property type="match status" value="1"/>
</dbReference>
<dbReference type="GO" id="GO:0046872">
    <property type="term" value="F:metal ion binding"/>
    <property type="evidence" value="ECO:0007669"/>
    <property type="project" value="UniProtKB-KW"/>
</dbReference>
<name>A0A6J1B9Z5_9ROSI</name>
<dbReference type="InterPro" id="IPR026992">
    <property type="entry name" value="DIOX_N"/>
</dbReference>
<dbReference type="Pfam" id="PF03171">
    <property type="entry name" value="2OG-FeII_Oxy"/>
    <property type="match status" value="1"/>
</dbReference>
<organism evidence="6 7">
    <name type="scientific">Herrania umbratica</name>
    <dbReference type="NCBI Taxonomy" id="108875"/>
    <lineage>
        <taxon>Eukaryota</taxon>
        <taxon>Viridiplantae</taxon>
        <taxon>Streptophyta</taxon>
        <taxon>Embryophyta</taxon>
        <taxon>Tracheophyta</taxon>
        <taxon>Spermatophyta</taxon>
        <taxon>Magnoliopsida</taxon>
        <taxon>eudicotyledons</taxon>
        <taxon>Gunneridae</taxon>
        <taxon>Pentapetalae</taxon>
        <taxon>rosids</taxon>
        <taxon>malvids</taxon>
        <taxon>Malvales</taxon>
        <taxon>Malvaceae</taxon>
        <taxon>Byttnerioideae</taxon>
        <taxon>Herrania</taxon>
    </lineage>
</organism>
<dbReference type="GO" id="GO:0016491">
    <property type="term" value="F:oxidoreductase activity"/>
    <property type="evidence" value="ECO:0007669"/>
    <property type="project" value="UniProtKB-KW"/>
</dbReference>
<protein>
    <submittedName>
        <fullName evidence="7">Protein SRG1-like</fullName>
    </submittedName>
</protein>
<feature type="domain" description="Fe2OG dioxygenase" evidence="5">
    <location>
        <begin position="215"/>
        <end position="316"/>
    </location>
</feature>
<evidence type="ECO:0000313" key="6">
    <source>
        <dbReference type="Proteomes" id="UP000504621"/>
    </source>
</evidence>
<dbReference type="PANTHER" id="PTHR47991">
    <property type="entry name" value="OXOGLUTARATE/IRON-DEPENDENT DIOXYGENASE"/>
    <property type="match status" value="1"/>
</dbReference>
<gene>
    <name evidence="7" type="primary">LOC110425494</name>
</gene>
<dbReference type="AlphaFoldDB" id="A0A6J1B9Z5"/>
<keyword evidence="3 4" id="KW-0408">Iron</keyword>
<dbReference type="Gene3D" id="2.60.120.330">
    <property type="entry name" value="B-lactam Antibiotic, Isopenicillin N Synthase, Chain"/>
    <property type="match status" value="1"/>
</dbReference>
<proteinExistence type="inferred from homology"/>
<evidence type="ECO:0000256" key="2">
    <source>
        <dbReference type="ARBA" id="ARBA00022723"/>
    </source>
</evidence>
<sequence>MDLKVENGCIQEDNGLGWGKSLPVKSVLEIVRNDSQSVPERYIQEHKDRPLVSETLPASPEIPIIDFSLLAKGDGDERRKLDLASKEWGFFQITNDGVVDEVLHKMKSAVAAFFALPLEEKKKYAMAENDLHGYGQAYVVSEQQKLDWCDIMALMTLPPESRNFKFWPHTFTRFQVGGAVEVYSTQVQKVAEEINANLSLLMGMDRDGLKRLHGKLKQLLRMNYYPPCSRPDLVLGISPHSDGGSLTLLLQDDEIIGLQIRHKEEWIPVKPIPNSLVMNIGNAVEILINGMYRSIEHRAITNEKKERISVTAFAFVDDELEIGPLDSMVDDLHRPRMYQKI</sequence>
<keyword evidence="4" id="KW-0560">Oxidoreductase</keyword>
<accession>A0A6J1B9Z5</accession>
<evidence type="ECO:0000313" key="7">
    <source>
        <dbReference type="RefSeq" id="XP_021296096.1"/>
    </source>
</evidence>
<dbReference type="GeneID" id="110425494"/>
<dbReference type="OrthoDB" id="288590at2759"/>
<dbReference type="InterPro" id="IPR027443">
    <property type="entry name" value="IPNS-like_sf"/>
</dbReference>
<dbReference type="InterPro" id="IPR005123">
    <property type="entry name" value="Oxoglu/Fe-dep_dioxygenase_dom"/>
</dbReference>
<dbReference type="SUPFAM" id="SSF51197">
    <property type="entry name" value="Clavaminate synthase-like"/>
    <property type="match status" value="1"/>
</dbReference>
<keyword evidence="6" id="KW-1185">Reference proteome</keyword>
<comment type="similarity">
    <text evidence="1 4">Belongs to the iron/ascorbate-dependent oxidoreductase family.</text>
</comment>
<dbReference type="PROSITE" id="PS51471">
    <property type="entry name" value="FE2OG_OXY"/>
    <property type="match status" value="1"/>
</dbReference>
<evidence type="ECO:0000256" key="4">
    <source>
        <dbReference type="RuleBase" id="RU003682"/>
    </source>
</evidence>
<dbReference type="Pfam" id="PF14226">
    <property type="entry name" value="DIOX_N"/>
    <property type="match status" value="1"/>
</dbReference>
<evidence type="ECO:0000256" key="1">
    <source>
        <dbReference type="ARBA" id="ARBA00008056"/>
    </source>
</evidence>
<dbReference type="InterPro" id="IPR050295">
    <property type="entry name" value="Plant_2OG-oxidoreductases"/>
</dbReference>
<evidence type="ECO:0000259" key="5">
    <source>
        <dbReference type="PROSITE" id="PS51471"/>
    </source>
</evidence>
<dbReference type="Proteomes" id="UP000504621">
    <property type="component" value="Unplaced"/>
</dbReference>
<evidence type="ECO:0000256" key="3">
    <source>
        <dbReference type="ARBA" id="ARBA00023004"/>
    </source>
</evidence>